<dbReference type="OrthoDB" id="6116165at2759"/>
<dbReference type="SMART" id="SM00042">
    <property type="entry name" value="CUB"/>
    <property type="match status" value="2"/>
</dbReference>
<dbReference type="AlphaFoldDB" id="B3SBF6"/>
<dbReference type="CDD" id="cd00041">
    <property type="entry name" value="CUB"/>
    <property type="match status" value="2"/>
</dbReference>
<dbReference type="KEGG" id="tad:TRIADDRAFT_61598"/>
<dbReference type="eggNOG" id="KOG4292">
    <property type="taxonomic scope" value="Eukaryota"/>
</dbReference>
<dbReference type="PANTHER" id="PTHR46908:SF8">
    <property type="entry name" value="C-TYPE LECTIN DOMAIN-CONTAINING PROTEIN"/>
    <property type="match status" value="1"/>
</dbReference>
<keyword evidence="1" id="KW-1015">Disulfide bond</keyword>
<reference evidence="4 5" key="1">
    <citation type="journal article" date="2008" name="Nature">
        <title>The Trichoplax genome and the nature of placozoans.</title>
        <authorList>
            <person name="Srivastava M."/>
            <person name="Begovic E."/>
            <person name="Chapman J."/>
            <person name="Putnam N.H."/>
            <person name="Hellsten U."/>
            <person name="Kawashima T."/>
            <person name="Kuo A."/>
            <person name="Mitros T."/>
            <person name="Salamov A."/>
            <person name="Carpenter M.L."/>
            <person name="Signorovitch A.Y."/>
            <person name="Moreno M.A."/>
            <person name="Kamm K."/>
            <person name="Grimwood J."/>
            <person name="Schmutz J."/>
            <person name="Shapiro H."/>
            <person name="Grigoriev I.V."/>
            <person name="Buss L.W."/>
            <person name="Schierwater B."/>
            <person name="Dellaporta S.L."/>
            <person name="Rokhsar D.S."/>
        </authorList>
    </citation>
    <scope>NUCLEOTIDE SEQUENCE [LARGE SCALE GENOMIC DNA]</scope>
    <source>
        <strain evidence="4 5">Grell-BS-1999</strain>
    </source>
</reference>
<dbReference type="Proteomes" id="UP000009022">
    <property type="component" value="Unassembled WGS sequence"/>
</dbReference>
<protein>
    <recommendedName>
        <fullName evidence="3">CUB domain-containing protein</fullName>
    </recommendedName>
</protein>
<proteinExistence type="predicted"/>
<dbReference type="FunFam" id="2.60.120.290:FF:000005">
    <property type="entry name" value="Procollagen C-endopeptidase enhancer 1"/>
    <property type="match status" value="1"/>
</dbReference>
<evidence type="ECO:0000256" key="2">
    <source>
        <dbReference type="PROSITE-ProRule" id="PRU00059"/>
    </source>
</evidence>
<evidence type="ECO:0000313" key="5">
    <source>
        <dbReference type="Proteomes" id="UP000009022"/>
    </source>
</evidence>
<dbReference type="PROSITE" id="PS01180">
    <property type="entry name" value="CUB"/>
    <property type="match status" value="2"/>
</dbReference>
<dbReference type="InterPro" id="IPR052129">
    <property type="entry name" value="Spermadhesin-Link_domain"/>
</dbReference>
<comment type="caution">
    <text evidence="2">Lacks conserved residue(s) required for the propagation of feature annotation.</text>
</comment>
<evidence type="ECO:0000256" key="1">
    <source>
        <dbReference type="ARBA" id="ARBA00023157"/>
    </source>
</evidence>
<dbReference type="CTD" id="6758751"/>
<dbReference type="Gene3D" id="2.60.120.290">
    <property type="entry name" value="Spermadhesin, CUB domain"/>
    <property type="match status" value="3"/>
</dbReference>
<feature type="domain" description="CUB" evidence="3">
    <location>
        <begin position="19"/>
        <end position="133"/>
    </location>
</feature>
<evidence type="ECO:0000313" key="4">
    <source>
        <dbReference type="EMBL" id="EDV19948.1"/>
    </source>
</evidence>
<dbReference type="GeneID" id="6758751"/>
<organism evidence="4 5">
    <name type="scientific">Trichoplax adhaerens</name>
    <name type="common">Trichoplax reptans</name>
    <dbReference type="NCBI Taxonomy" id="10228"/>
    <lineage>
        <taxon>Eukaryota</taxon>
        <taxon>Metazoa</taxon>
        <taxon>Placozoa</taxon>
        <taxon>Uniplacotomia</taxon>
        <taxon>Trichoplacea</taxon>
        <taxon>Trichoplacidae</taxon>
        <taxon>Trichoplax</taxon>
    </lineage>
</organism>
<dbReference type="InterPro" id="IPR000859">
    <property type="entry name" value="CUB_dom"/>
</dbReference>
<feature type="domain" description="CUB" evidence="3">
    <location>
        <begin position="137"/>
        <end position="254"/>
    </location>
</feature>
<dbReference type="PhylomeDB" id="B3SBF6"/>
<dbReference type="EMBL" id="DS985264">
    <property type="protein sequence ID" value="EDV19948.1"/>
    <property type="molecule type" value="Genomic_DNA"/>
</dbReference>
<dbReference type="PANTHER" id="PTHR46908">
    <property type="entry name" value="CUBILIN-LIKE PROTEIN"/>
    <property type="match status" value="1"/>
</dbReference>
<dbReference type="RefSeq" id="XP_002117538.1">
    <property type="nucleotide sequence ID" value="XM_002117502.1"/>
</dbReference>
<dbReference type="InParanoid" id="B3SBF6"/>
<gene>
    <name evidence="4" type="ORF">TRIADDRAFT_61598</name>
</gene>
<name>B3SBF6_TRIAD</name>
<dbReference type="Pfam" id="PF00431">
    <property type="entry name" value="CUB"/>
    <property type="match status" value="2"/>
</dbReference>
<evidence type="ECO:0000259" key="3">
    <source>
        <dbReference type="PROSITE" id="PS01180"/>
    </source>
</evidence>
<accession>B3SBF6</accession>
<keyword evidence="5" id="KW-1185">Reference proteome</keyword>
<dbReference type="HOGENOM" id="CLU_554723_0_0_1"/>
<dbReference type="InterPro" id="IPR035914">
    <property type="entry name" value="Sperma_CUB_dom_sf"/>
</dbReference>
<sequence length="441" mass="50050">MLAMLMEIIAGIPNVKTGCNVSFYGPSSIAESPHYPDMYDVGNCYYFIKVPLGKALALFWLHFNVGTSKEDNQCRGDSVTVYDGTMFSPLRRWTFCGNEEVRNLTSTSNMMTLWFKSNSTQQYDGFQVQYDSFDVPCVTQTYQGNLGIIKSPHFPQPFLVPSCSIYRIQVPAGRVIKLTWNKFSISPNVPVSSCLNYIELYDQWLKSENKIYKFCSGDKLPPSFTSSSNTVYLTFTASTISSLNSGFEGVYRSITRDVCNIKSETPTGAITVPNNPSYLHLDLDCFVTINIIDIDYIILRWVEFGPQLFDNPSLCKNYIAIYNGLINSTDLIMSLKMCQEGNATTLPVKSKNLINVRYRVWDYNHFKNFRFFYIGVSSQQLQKKIKFSNASCEDIEWYYEAPFGNVVVESTLSCKEPASKLATWVMIVIFCGIVNYHGNVP</sequence>
<dbReference type="SUPFAM" id="SSF49854">
    <property type="entry name" value="Spermadhesin, CUB domain"/>
    <property type="match status" value="3"/>
</dbReference>